<evidence type="ECO:0000259" key="3">
    <source>
        <dbReference type="Pfam" id="PF05368"/>
    </source>
</evidence>
<comment type="similarity">
    <text evidence="1">Belongs to the NmrA-type oxidoreductase family.</text>
</comment>
<dbReference type="PANTHER" id="PTHR42748:SF14">
    <property type="entry name" value="SNOAL-LIKE DOMAIN-CONTAINING PROTEIN"/>
    <property type="match status" value="1"/>
</dbReference>
<proteinExistence type="inferred from homology"/>
<reference evidence="5" key="1">
    <citation type="journal article" date="2015" name="Genome Announc.">
        <title>Draft whole-genome sequence of the biocontrol agent Trichoderma harzianum T6776.</title>
        <authorList>
            <person name="Baroncelli R."/>
            <person name="Piaggeschi G."/>
            <person name="Fiorini L."/>
            <person name="Bertolini E."/>
            <person name="Zapparata A."/>
            <person name="Pe M.E."/>
            <person name="Sarrocco S."/>
            <person name="Vannacci G."/>
        </authorList>
    </citation>
    <scope>NUCLEOTIDE SEQUENCE [LARGE SCALE GENOMIC DNA]</scope>
    <source>
        <strain evidence="5">T6776</strain>
    </source>
</reference>
<evidence type="ECO:0000313" key="4">
    <source>
        <dbReference type="EMBL" id="KKO98473.1"/>
    </source>
</evidence>
<evidence type="ECO:0000256" key="1">
    <source>
        <dbReference type="ARBA" id="ARBA00006328"/>
    </source>
</evidence>
<gene>
    <name evidence="4" type="ORF">THAR02_09423</name>
</gene>
<evidence type="ECO:0000256" key="2">
    <source>
        <dbReference type="ARBA" id="ARBA00022857"/>
    </source>
</evidence>
<protein>
    <recommendedName>
        <fullName evidence="3">NmrA-like domain-containing protein</fullName>
    </recommendedName>
</protein>
<dbReference type="GO" id="GO:0005634">
    <property type="term" value="C:nucleus"/>
    <property type="evidence" value="ECO:0007669"/>
    <property type="project" value="TreeGrafter"/>
</dbReference>
<evidence type="ECO:0000313" key="5">
    <source>
        <dbReference type="Proteomes" id="UP000034112"/>
    </source>
</evidence>
<sequence length="336" mass="37061">MATETVLIIGGTGTQGIPIVKALTSDGKYAVKVITRNAATSDAQVLAKLPGVTIVEGNCYDEPTLRNILPGVDRVFANTNGHALGEMAEIYWGIRLYELSREFGVKHFVYASLPYVTKLGNFDNKYQAGHCDGKAKITEFISAQPTSPMAWSIITSCLYMESLSEFLMPIYEPSDDVHVFALPLGQGRCPMISLDDNAAYIRWTLDNPSQSNGRNLDVVTESVTGDELAAAFSKVTGKKSVYKDISLDEYFRLPVFSDPEAKVAASGPSAANTLLTVRKNFSGLWNSWKDELWEGDYEVLDRVLPTRFKSVEEWMRKTGYTGKAAPLLKTLKMAKK</sequence>
<keyword evidence="2" id="KW-0521">NADP</keyword>
<dbReference type="OMA" id="YVFANTN"/>
<comment type="caution">
    <text evidence="4">The sequence shown here is derived from an EMBL/GenBank/DDBJ whole genome shotgun (WGS) entry which is preliminary data.</text>
</comment>
<organism evidence="4 5">
    <name type="scientific">Trichoderma harzianum</name>
    <name type="common">Hypocrea lixii</name>
    <dbReference type="NCBI Taxonomy" id="5544"/>
    <lineage>
        <taxon>Eukaryota</taxon>
        <taxon>Fungi</taxon>
        <taxon>Dikarya</taxon>
        <taxon>Ascomycota</taxon>
        <taxon>Pezizomycotina</taxon>
        <taxon>Sordariomycetes</taxon>
        <taxon>Hypocreomycetidae</taxon>
        <taxon>Hypocreales</taxon>
        <taxon>Hypocreaceae</taxon>
        <taxon>Trichoderma</taxon>
    </lineage>
</organism>
<dbReference type="AlphaFoldDB" id="A0A0F9ZZ31"/>
<dbReference type="Proteomes" id="UP000034112">
    <property type="component" value="Unassembled WGS sequence"/>
</dbReference>
<dbReference type="EMBL" id="JOKZ01000416">
    <property type="protein sequence ID" value="KKO98473.1"/>
    <property type="molecule type" value="Genomic_DNA"/>
</dbReference>
<dbReference type="OrthoDB" id="300709at2759"/>
<dbReference type="Pfam" id="PF05368">
    <property type="entry name" value="NmrA"/>
    <property type="match status" value="1"/>
</dbReference>
<dbReference type="InterPro" id="IPR036291">
    <property type="entry name" value="NAD(P)-bd_dom_sf"/>
</dbReference>
<name>A0A0F9ZZ31_TRIHA</name>
<accession>A0A0F9ZZ31</accession>
<dbReference type="SUPFAM" id="SSF51735">
    <property type="entry name" value="NAD(P)-binding Rossmann-fold domains"/>
    <property type="match status" value="1"/>
</dbReference>
<dbReference type="Gene3D" id="3.40.50.720">
    <property type="entry name" value="NAD(P)-binding Rossmann-like Domain"/>
    <property type="match status" value="1"/>
</dbReference>
<feature type="domain" description="NmrA-like" evidence="3">
    <location>
        <begin position="3"/>
        <end position="252"/>
    </location>
</feature>
<dbReference type="PANTHER" id="PTHR42748">
    <property type="entry name" value="NITROGEN METABOLITE REPRESSION PROTEIN NMRA FAMILY MEMBER"/>
    <property type="match status" value="1"/>
</dbReference>
<dbReference type="InterPro" id="IPR051164">
    <property type="entry name" value="NmrA-like_oxidored"/>
</dbReference>
<dbReference type="Gene3D" id="3.90.25.10">
    <property type="entry name" value="UDP-galactose 4-epimerase, domain 1"/>
    <property type="match status" value="1"/>
</dbReference>
<dbReference type="InterPro" id="IPR008030">
    <property type="entry name" value="NmrA-like"/>
</dbReference>